<dbReference type="PROSITE" id="PS51085">
    <property type="entry name" value="2FE2S_FER_2"/>
    <property type="match status" value="1"/>
</dbReference>
<dbReference type="Pfam" id="PF00111">
    <property type="entry name" value="Fer2"/>
    <property type="match status" value="1"/>
</dbReference>
<dbReference type="OrthoDB" id="4258484at2"/>
<dbReference type="InterPro" id="IPR036010">
    <property type="entry name" value="2Fe-2S_ferredoxin-like_sf"/>
</dbReference>
<dbReference type="GO" id="GO:0051536">
    <property type="term" value="F:iron-sulfur cluster binding"/>
    <property type="evidence" value="ECO:0007669"/>
    <property type="project" value="InterPro"/>
</dbReference>
<dbReference type="GO" id="GO:0016491">
    <property type="term" value="F:oxidoreductase activity"/>
    <property type="evidence" value="ECO:0007669"/>
    <property type="project" value="InterPro"/>
</dbReference>
<dbReference type="Gene3D" id="3.40.50.80">
    <property type="entry name" value="Nucleotide-binding domain of ferredoxin-NADP reductase (FNR) module"/>
    <property type="match status" value="1"/>
</dbReference>
<feature type="domain" description="2Fe-2S ferredoxin-type" evidence="1">
    <location>
        <begin position="12"/>
        <end position="104"/>
    </location>
</feature>
<dbReference type="PROSITE" id="PS51384">
    <property type="entry name" value="FAD_FR"/>
    <property type="match status" value="1"/>
</dbReference>
<dbReference type="PANTHER" id="PTHR47354:SF5">
    <property type="entry name" value="PROTEIN RFBI"/>
    <property type="match status" value="1"/>
</dbReference>
<dbReference type="Gene3D" id="2.40.30.10">
    <property type="entry name" value="Translation factors"/>
    <property type="match status" value="1"/>
</dbReference>
<dbReference type="STRING" id="1144748.KS2013_578"/>
<dbReference type="AlphaFoldDB" id="A0A1B3B924"/>
<keyword evidence="4" id="KW-1185">Reference proteome</keyword>
<sequence length="352" mass="39026">MLKRFFQRKPAKELSCEIVNSGFAFDLEAKATILQSAMSAGIEMPHNCQVGSCKECCCKLVDGEIKSQVELDYLFDQSEIEAGYFLPCQSIAKSNLVIETLQPVESETSGIDAVIDSISDLTPKIKRLTLTTEKPIQPRAGQYCNLTIPQLEQYRSYSFSQQDDTDKRYSFDITLHDNGQVSLWLLNPENVGRKVGVSTPKGDFSLMREKGPLLCIAAGSGQGALLNILKQSTEKLAGRNVLFLCSTKSISEQYIEGELKGLSKTLNITHIPFITQSKVDGMTNVRQGRVTGHLKNELENWADNNPKDSDFREWSVLLCGAPGLIDNSLAILDQMGFDKKNISYDKYEISGG</sequence>
<dbReference type="InterPro" id="IPR001041">
    <property type="entry name" value="2Fe-2S_ferredoxin-type"/>
</dbReference>
<gene>
    <name evidence="3" type="ORF">KS2013_578</name>
</gene>
<accession>A0A1B3B924</accession>
<dbReference type="SUPFAM" id="SSF54292">
    <property type="entry name" value="2Fe-2S ferredoxin-like"/>
    <property type="match status" value="1"/>
</dbReference>
<dbReference type="Gene3D" id="3.10.20.30">
    <property type="match status" value="1"/>
</dbReference>
<evidence type="ECO:0000313" key="3">
    <source>
        <dbReference type="EMBL" id="AOE49302.1"/>
    </source>
</evidence>
<protein>
    <submittedName>
        <fullName evidence="3">Uncharacterized protein</fullName>
    </submittedName>
</protein>
<name>A0A1B3B924_9GAMM</name>
<dbReference type="PRINTS" id="PR00410">
    <property type="entry name" value="PHEHYDRXLASE"/>
</dbReference>
<evidence type="ECO:0000259" key="2">
    <source>
        <dbReference type="PROSITE" id="PS51384"/>
    </source>
</evidence>
<dbReference type="KEGG" id="ksd:KS2013_578"/>
<dbReference type="InterPro" id="IPR012675">
    <property type="entry name" value="Beta-grasp_dom_sf"/>
</dbReference>
<dbReference type="InterPro" id="IPR017927">
    <property type="entry name" value="FAD-bd_FR_type"/>
</dbReference>
<dbReference type="RefSeq" id="WP_068989473.1">
    <property type="nucleotide sequence ID" value="NZ_CP012418.1"/>
</dbReference>
<dbReference type="InterPro" id="IPR039261">
    <property type="entry name" value="FNR_nucleotide-bd"/>
</dbReference>
<reference evidence="4" key="1">
    <citation type="submission" date="2015-08" db="EMBL/GenBank/DDBJ databases">
        <authorList>
            <person name="Kim K.M."/>
        </authorList>
    </citation>
    <scope>NUCLEOTIDE SEQUENCE [LARGE SCALE GENOMIC DNA]</scope>
    <source>
        <strain evidence="4">KCTC 23892</strain>
    </source>
</reference>
<dbReference type="CDD" id="cd00207">
    <property type="entry name" value="fer2"/>
    <property type="match status" value="1"/>
</dbReference>
<dbReference type="SUPFAM" id="SSF52343">
    <property type="entry name" value="Ferredoxin reductase-like, C-terminal NADP-linked domain"/>
    <property type="match status" value="1"/>
</dbReference>
<dbReference type="EMBL" id="CP012418">
    <property type="protein sequence ID" value="AOE49302.1"/>
    <property type="molecule type" value="Genomic_DNA"/>
</dbReference>
<organism evidence="3 4">
    <name type="scientific">Kangiella sediminilitoris</name>
    <dbReference type="NCBI Taxonomy" id="1144748"/>
    <lineage>
        <taxon>Bacteria</taxon>
        <taxon>Pseudomonadati</taxon>
        <taxon>Pseudomonadota</taxon>
        <taxon>Gammaproteobacteria</taxon>
        <taxon>Kangiellales</taxon>
        <taxon>Kangiellaceae</taxon>
        <taxon>Kangiella</taxon>
    </lineage>
</organism>
<evidence type="ECO:0000259" key="1">
    <source>
        <dbReference type="PROSITE" id="PS51085"/>
    </source>
</evidence>
<dbReference type="PANTHER" id="PTHR47354">
    <property type="entry name" value="NADH OXIDOREDUCTASE HCR"/>
    <property type="match status" value="1"/>
</dbReference>
<dbReference type="SUPFAM" id="SSF63380">
    <property type="entry name" value="Riboflavin synthase domain-like"/>
    <property type="match status" value="1"/>
</dbReference>
<feature type="domain" description="FAD-binding FR-type" evidence="2">
    <location>
        <begin position="108"/>
        <end position="207"/>
    </location>
</feature>
<proteinExistence type="predicted"/>
<dbReference type="InterPro" id="IPR017938">
    <property type="entry name" value="Riboflavin_synthase-like_b-brl"/>
</dbReference>
<dbReference type="InterPro" id="IPR050415">
    <property type="entry name" value="MRET"/>
</dbReference>
<evidence type="ECO:0000313" key="4">
    <source>
        <dbReference type="Proteomes" id="UP000094147"/>
    </source>
</evidence>
<dbReference type="Proteomes" id="UP000094147">
    <property type="component" value="Chromosome"/>
</dbReference>